<evidence type="ECO:0000256" key="15">
    <source>
        <dbReference type="SAM" id="Phobius"/>
    </source>
</evidence>
<evidence type="ECO:0000256" key="14">
    <source>
        <dbReference type="PROSITE-ProRule" id="PRU00175"/>
    </source>
</evidence>
<accession>A0AAV0Z3Y4</accession>
<evidence type="ECO:0000313" key="17">
    <source>
        <dbReference type="EMBL" id="CAI8591372.1"/>
    </source>
</evidence>
<keyword evidence="11 15" id="KW-1133">Transmembrane helix</keyword>
<dbReference type="Gene3D" id="3.30.40.10">
    <property type="entry name" value="Zinc/RING finger domain, C3HC4 (zinc finger)"/>
    <property type="match status" value="1"/>
</dbReference>
<keyword evidence="5" id="KW-0808">Transferase</keyword>
<dbReference type="CDD" id="cd16461">
    <property type="entry name" value="RING-H2_EL5-like"/>
    <property type="match status" value="1"/>
</dbReference>
<keyword evidence="10" id="KW-0862">Zinc</keyword>
<feature type="domain" description="RING-type" evidence="16">
    <location>
        <begin position="183"/>
        <end position="225"/>
    </location>
</feature>
<proteinExistence type="inferred from homology"/>
<dbReference type="EC" id="2.3.2.27" evidence="4"/>
<keyword evidence="12 15" id="KW-0472">Membrane</keyword>
<evidence type="ECO:0000256" key="10">
    <source>
        <dbReference type="ARBA" id="ARBA00022833"/>
    </source>
</evidence>
<dbReference type="GO" id="GO:0016020">
    <property type="term" value="C:membrane"/>
    <property type="evidence" value="ECO:0007669"/>
    <property type="project" value="UniProtKB-SubCell"/>
</dbReference>
<evidence type="ECO:0000256" key="1">
    <source>
        <dbReference type="ARBA" id="ARBA00000900"/>
    </source>
</evidence>
<evidence type="ECO:0000259" key="16">
    <source>
        <dbReference type="PROSITE" id="PS50089"/>
    </source>
</evidence>
<dbReference type="InterPro" id="IPR001841">
    <property type="entry name" value="Znf_RING"/>
</dbReference>
<sequence>MEHGHRKLIPELCELICHGINSVSKCSLNNDCANCFKNCLKTNPQYPYYYYPPPPPQEFPFYSSSNQNQHKITNYFIIILSLLALIFLLVCIRAIYVNCSSRRRRFRSSAVARTRTPPPPSSSLSARLQQIQVMNFDDEQHNESVVDHPIWYIRTQGLHESVINAISVCKYKKGEGLIEGTECSVCLSEFEQDESLRLLPKCHHAFHLPCIDTWLTSHTNCPMCRAPILNTNPTIPRVESLESIVVDSHAQIEVSDENSAETQSNLGFENRVFDSELRNGAAEEEDEGGQLEVCENGRPDVDAVSGSISNRPRRSVSMDDSFVAGINNVLAIVVSKECNGNEDSVLKVNGSENLATTSKGSNSTSFSFRSARYLQGIPSPMKRSSSYNGKFLLSWYSRNQKKPNAILRSF</sequence>
<evidence type="ECO:0000256" key="13">
    <source>
        <dbReference type="ARBA" id="ARBA00024209"/>
    </source>
</evidence>
<keyword evidence="9" id="KW-0833">Ubl conjugation pathway</keyword>
<protein>
    <recommendedName>
        <fullName evidence="4">RING-type E3 ubiquitin transferase</fullName>
        <ecNumber evidence="4">2.3.2.27</ecNumber>
    </recommendedName>
</protein>
<evidence type="ECO:0000256" key="8">
    <source>
        <dbReference type="ARBA" id="ARBA00022771"/>
    </source>
</evidence>
<evidence type="ECO:0000256" key="2">
    <source>
        <dbReference type="ARBA" id="ARBA00004167"/>
    </source>
</evidence>
<name>A0AAV0Z3Y4_VICFA</name>
<dbReference type="PROSITE" id="PS50089">
    <property type="entry name" value="ZF_RING_2"/>
    <property type="match status" value="1"/>
</dbReference>
<gene>
    <name evidence="17" type="ORF">VFH_I484640</name>
</gene>
<dbReference type="GO" id="GO:0008270">
    <property type="term" value="F:zinc ion binding"/>
    <property type="evidence" value="ECO:0007669"/>
    <property type="project" value="UniProtKB-KW"/>
</dbReference>
<evidence type="ECO:0000256" key="12">
    <source>
        <dbReference type="ARBA" id="ARBA00023136"/>
    </source>
</evidence>
<keyword evidence="7" id="KW-0479">Metal-binding</keyword>
<evidence type="ECO:0000313" key="18">
    <source>
        <dbReference type="Proteomes" id="UP001157006"/>
    </source>
</evidence>
<keyword evidence="8 14" id="KW-0863">Zinc-finger</keyword>
<keyword evidence="18" id="KW-1185">Reference proteome</keyword>
<comment type="subcellular location">
    <subcellularLocation>
        <location evidence="2">Membrane</location>
        <topology evidence="2">Single-pass membrane protein</topology>
    </subcellularLocation>
</comment>
<reference evidence="17 18" key="1">
    <citation type="submission" date="2023-01" db="EMBL/GenBank/DDBJ databases">
        <authorList>
            <person name="Kreplak J."/>
        </authorList>
    </citation>
    <scope>NUCLEOTIDE SEQUENCE [LARGE SCALE GENOMIC DNA]</scope>
</reference>
<evidence type="ECO:0000256" key="9">
    <source>
        <dbReference type="ARBA" id="ARBA00022786"/>
    </source>
</evidence>
<dbReference type="Proteomes" id="UP001157006">
    <property type="component" value="Chromosome 1L"/>
</dbReference>
<dbReference type="GO" id="GO:0016567">
    <property type="term" value="P:protein ubiquitination"/>
    <property type="evidence" value="ECO:0007669"/>
    <property type="project" value="InterPro"/>
</dbReference>
<dbReference type="FunFam" id="3.30.40.10:FF:000233">
    <property type="entry name" value="RING-H2 finger protein ATL54"/>
    <property type="match status" value="1"/>
</dbReference>
<dbReference type="SMART" id="SM00184">
    <property type="entry name" value="RING"/>
    <property type="match status" value="1"/>
</dbReference>
<evidence type="ECO:0000256" key="11">
    <source>
        <dbReference type="ARBA" id="ARBA00022989"/>
    </source>
</evidence>
<dbReference type="SUPFAM" id="SSF57850">
    <property type="entry name" value="RING/U-box"/>
    <property type="match status" value="1"/>
</dbReference>
<dbReference type="PANTHER" id="PTHR46913">
    <property type="entry name" value="RING-H2 FINGER PROTEIN ATL16"/>
    <property type="match status" value="1"/>
</dbReference>
<dbReference type="InterPro" id="IPR044600">
    <property type="entry name" value="ATL1/ATL16-like"/>
</dbReference>
<dbReference type="GO" id="GO:0061630">
    <property type="term" value="F:ubiquitin protein ligase activity"/>
    <property type="evidence" value="ECO:0007669"/>
    <property type="project" value="UniProtKB-EC"/>
</dbReference>
<dbReference type="PANTHER" id="PTHR46913:SF19">
    <property type="entry name" value="RING-TYPE E3 UBIQUITIN TRANSFERASE"/>
    <property type="match status" value="1"/>
</dbReference>
<comment type="pathway">
    <text evidence="3">Protein modification; protein ubiquitination.</text>
</comment>
<organism evidence="17 18">
    <name type="scientific">Vicia faba</name>
    <name type="common">Broad bean</name>
    <name type="synonym">Faba vulgaris</name>
    <dbReference type="NCBI Taxonomy" id="3906"/>
    <lineage>
        <taxon>Eukaryota</taxon>
        <taxon>Viridiplantae</taxon>
        <taxon>Streptophyta</taxon>
        <taxon>Embryophyta</taxon>
        <taxon>Tracheophyta</taxon>
        <taxon>Spermatophyta</taxon>
        <taxon>Magnoliopsida</taxon>
        <taxon>eudicotyledons</taxon>
        <taxon>Gunneridae</taxon>
        <taxon>Pentapetalae</taxon>
        <taxon>rosids</taxon>
        <taxon>fabids</taxon>
        <taxon>Fabales</taxon>
        <taxon>Fabaceae</taxon>
        <taxon>Papilionoideae</taxon>
        <taxon>50 kb inversion clade</taxon>
        <taxon>NPAAA clade</taxon>
        <taxon>Hologalegina</taxon>
        <taxon>IRL clade</taxon>
        <taxon>Fabeae</taxon>
        <taxon>Vicia</taxon>
    </lineage>
</organism>
<comment type="catalytic activity">
    <reaction evidence="1">
        <text>S-ubiquitinyl-[E2 ubiquitin-conjugating enzyme]-L-cysteine + [acceptor protein]-L-lysine = [E2 ubiquitin-conjugating enzyme]-L-cysteine + N(6)-ubiquitinyl-[acceptor protein]-L-lysine.</text>
        <dbReference type="EC" id="2.3.2.27"/>
    </reaction>
</comment>
<dbReference type="AlphaFoldDB" id="A0AAV0Z3Y4"/>
<keyword evidence="6 15" id="KW-0812">Transmembrane</keyword>
<evidence type="ECO:0000256" key="5">
    <source>
        <dbReference type="ARBA" id="ARBA00022679"/>
    </source>
</evidence>
<evidence type="ECO:0000256" key="7">
    <source>
        <dbReference type="ARBA" id="ARBA00022723"/>
    </source>
</evidence>
<comment type="similarity">
    <text evidence="13">Belongs to the RING-type zinc finger family. ATL subfamily.</text>
</comment>
<evidence type="ECO:0000256" key="4">
    <source>
        <dbReference type="ARBA" id="ARBA00012483"/>
    </source>
</evidence>
<dbReference type="Pfam" id="PF13639">
    <property type="entry name" value="zf-RING_2"/>
    <property type="match status" value="1"/>
</dbReference>
<evidence type="ECO:0000256" key="6">
    <source>
        <dbReference type="ARBA" id="ARBA00022692"/>
    </source>
</evidence>
<feature type="transmembrane region" description="Helical" evidence="15">
    <location>
        <begin position="75"/>
        <end position="96"/>
    </location>
</feature>
<evidence type="ECO:0000256" key="3">
    <source>
        <dbReference type="ARBA" id="ARBA00004906"/>
    </source>
</evidence>
<dbReference type="EMBL" id="OX451736">
    <property type="protein sequence ID" value="CAI8591372.1"/>
    <property type="molecule type" value="Genomic_DNA"/>
</dbReference>
<dbReference type="InterPro" id="IPR013083">
    <property type="entry name" value="Znf_RING/FYVE/PHD"/>
</dbReference>